<dbReference type="RefSeq" id="WP_092443831.1">
    <property type="nucleotide sequence ID" value="NZ_JBLXAG010000027.1"/>
</dbReference>
<dbReference type="Pfam" id="PF16250">
    <property type="entry name" value="DUF4907"/>
    <property type="match status" value="1"/>
</dbReference>
<dbReference type="InterPro" id="IPR032593">
    <property type="entry name" value="DUF4907"/>
</dbReference>
<dbReference type="STRING" id="1249933.SAMN04489797_0446"/>
<proteinExistence type="predicted"/>
<protein>
    <recommendedName>
        <fullName evidence="3">DUF4907 domain-containing protein</fullName>
    </recommendedName>
</protein>
<dbReference type="EMBL" id="LT629774">
    <property type="protein sequence ID" value="SDR91202.1"/>
    <property type="molecule type" value="Genomic_DNA"/>
</dbReference>
<organism evidence="1 2">
    <name type="scientific">Winogradskyella sediminis</name>
    <dbReference type="NCBI Taxonomy" id="1382466"/>
    <lineage>
        <taxon>Bacteria</taxon>
        <taxon>Pseudomonadati</taxon>
        <taxon>Bacteroidota</taxon>
        <taxon>Flavobacteriia</taxon>
        <taxon>Flavobacteriales</taxon>
        <taxon>Flavobacteriaceae</taxon>
        <taxon>Winogradskyella</taxon>
    </lineage>
</organism>
<gene>
    <name evidence="1" type="ORF">SAMN04489797_0446</name>
</gene>
<accession>A0A1H1MX43</accession>
<dbReference type="AlphaFoldDB" id="A0A1H1MX43"/>
<keyword evidence="2" id="KW-1185">Reference proteome</keyword>
<evidence type="ECO:0000313" key="1">
    <source>
        <dbReference type="EMBL" id="SDR91202.1"/>
    </source>
</evidence>
<dbReference type="Proteomes" id="UP000198963">
    <property type="component" value="Chromosome I"/>
</dbReference>
<sequence>MKIKYNYKIVLLGITVLFGLALYVLTVNTENNSVNESPFALHITKQDSIWIYEVYNKESLFIRQVYIPAVKGKQGFKTKEDAEKIGNLVIRKLSENKMPVISMTDLYTNAINFEKN</sequence>
<name>A0A1H1MX43_9FLAO</name>
<evidence type="ECO:0008006" key="3">
    <source>
        <dbReference type="Google" id="ProtNLM"/>
    </source>
</evidence>
<evidence type="ECO:0000313" key="2">
    <source>
        <dbReference type="Proteomes" id="UP000198963"/>
    </source>
</evidence>
<reference evidence="1 2" key="1">
    <citation type="submission" date="2016-10" db="EMBL/GenBank/DDBJ databases">
        <authorList>
            <person name="Varghese N."/>
            <person name="Submissions S."/>
        </authorList>
    </citation>
    <scope>NUCLEOTIDE SEQUENCE [LARGE SCALE GENOMIC DNA]</scope>
    <source>
        <strain evidence="1 2">RHA_55</strain>
    </source>
</reference>